<comment type="caution">
    <text evidence="1">The sequence shown here is derived from an EMBL/GenBank/DDBJ whole genome shotgun (WGS) entry which is preliminary data.</text>
</comment>
<name>A0A1Z5JL60_FISSO</name>
<dbReference type="AlphaFoldDB" id="A0A1Z5JL60"/>
<organism evidence="1 2">
    <name type="scientific">Fistulifera solaris</name>
    <name type="common">Oleaginous diatom</name>
    <dbReference type="NCBI Taxonomy" id="1519565"/>
    <lineage>
        <taxon>Eukaryota</taxon>
        <taxon>Sar</taxon>
        <taxon>Stramenopiles</taxon>
        <taxon>Ochrophyta</taxon>
        <taxon>Bacillariophyta</taxon>
        <taxon>Bacillariophyceae</taxon>
        <taxon>Bacillariophycidae</taxon>
        <taxon>Naviculales</taxon>
        <taxon>Naviculaceae</taxon>
        <taxon>Fistulifera</taxon>
    </lineage>
</organism>
<sequence length="199" mass="21979">MISFANKAPPLHFTPKVVFVEHKSPNTKVAEGIIQNNLLKGQAMEQNGFGLTLGWHLARYDLTNGSPHVDAAIIDEMRNTIRVLLNSNNIGNLYDNDQTVLIQNILNHFAARNEMPTRNAILIGICAFRASLIGASTRPEGNLEMTDLAFSALMDVDAATIGDREHFFDQLRQANPGNIVELMDFLASLAFIARRAALH</sequence>
<dbReference type="Proteomes" id="UP000198406">
    <property type="component" value="Unassembled WGS sequence"/>
</dbReference>
<reference evidence="1 2" key="1">
    <citation type="journal article" date="2015" name="Plant Cell">
        <title>Oil accumulation by the oleaginous diatom Fistulifera solaris as revealed by the genome and transcriptome.</title>
        <authorList>
            <person name="Tanaka T."/>
            <person name="Maeda Y."/>
            <person name="Veluchamy A."/>
            <person name="Tanaka M."/>
            <person name="Abida H."/>
            <person name="Marechal E."/>
            <person name="Bowler C."/>
            <person name="Muto M."/>
            <person name="Sunaga Y."/>
            <person name="Tanaka M."/>
            <person name="Yoshino T."/>
            <person name="Taniguchi T."/>
            <person name="Fukuda Y."/>
            <person name="Nemoto M."/>
            <person name="Matsumoto M."/>
            <person name="Wong P.S."/>
            <person name="Aburatani S."/>
            <person name="Fujibuchi W."/>
        </authorList>
    </citation>
    <scope>NUCLEOTIDE SEQUENCE [LARGE SCALE GENOMIC DNA]</scope>
    <source>
        <strain evidence="1 2">JPCC DA0580</strain>
    </source>
</reference>
<protein>
    <submittedName>
        <fullName evidence="1">Uncharacterized protein</fullName>
    </submittedName>
</protein>
<keyword evidence="2" id="KW-1185">Reference proteome</keyword>
<dbReference type="EMBL" id="BDSP01000082">
    <property type="protein sequence ID" value="GAX14757.1"/>
    <property type="molecule type" value="Genomic_DNA"/>
</dbReference>
<gene>
    <name evidence="1" type="ORF">FisN_11Hu303</name>
</gene>
<dbReference type="InParanoid" id="A0A1Z5JL60"/>
<evidence type="ECO:0000313" key="2">
    <source>
        <dbReference type="Proteomes" id="UP000198406"/>
    </source>
</evidence>
<evidence type="ECO:0000313" key="1">
    <source>
        <dbReference type="EMBL" id="GAX14757.1"/>
    </source>
</evidence>
<proteinExistence type="predicted"/>
<accession>A0A1Z5JL60</accession>